<keyword evidence="9" id="KW-1185">Reference proteome</keyword>
<dbReference type="InterPro" id="IPR036909">
    <property type="entry name" value="Cyt_c-like_dom_sf"/>
</dbReference>
<evidence type="ECO:0000256" key="1">
    <source>
        <dbReference type="ARBA" id="ARBA00022448"/>
    </source>
</evidence>
<comment type="caution">
    <text evidence="8">The sequence shown here is derived from an EMBL/GenBank/DDBJ whole genome shotgun (WGS) entry which is preliminary data.</text>
</comment>
<dbReference type="InterPro" id="IPR009056">
    <property type="entry name" value="Cyt_c-like_dom"/>
</dbReference>
<dbReference type="InterPro" id="IPR002327">
    <property type="entry name" value="Cyt_c_1A/1B"/>
</dbReference>
<evidence type="ECO:0000256" key="6">
    <source>
        <dbReference type="PROSITE-ProRule" id="PRU00433"/>
    </source>
</evidence>
<dbReference type="Proteomes" id="UP000308054">
    <property type="component" value="Unassembled WGS sequence"/>
</dbReference>
<keyword evidence="4" id="KW-0249">Electron transport</keyword>
<keyword evidence="5 6" id="KW-0408">Iron</keyword>
<dbReference type="PANTHER" id="PTHR11961">
    <property type="entry name" value="CYTOCHROME C"/>
    <property type="match status" value="1"/>
</dbReference>
<dbReference type="GO" id="GO:0046872">
    <property type="term" value="F:metal ion binding"/>
    <property type="evidence" value="ECO:0007669"/>
    <property type="project" value="UniProtKB-KW"/>
</dbReference>
<evidence type="ECO:0000259" key="7">
    <source>
        <dbReference type="PROSITE" id="PS51007"/>
    </source>
</evidence>
<dbReference type="Pfam" id="PF00034">
    <property type="entry name" value="Cytochrom_C"/>
    <property type="match status" value="1"/>
</dbReference>
<dbReference type="GO" id="GO:0009055">
    <property type="term" value="F:electron transfer activity"/>
    <property type="evidence" value="ECO:0007669"/>
    <property type="project" value="InterPro"/>
</dbReference>
<gene>
    <name evidence="8" type="ORF">E5163_02120</name>
</gene>
<keyword evidence="3 6" id="KW-0479">Metal-binding</keyword>
<evidence type="ECO:0000256" key="2">
    <source>
        <dbReference type="ARBA" id="ARBA00022617"/>
    </source>
</evidence>
<reference evidence="8 9" key="1">
    <citation type="journal article" date="2017" name="Int. J. Syst. Evol. Microbiol.">
        <title>Marinicauda algicola sp. nov., isolated from a marine red alga Rhodosorus marinus.</title>
        <authorList>
            <person name="Jeong S.E."/>
            <person name="Jeon S.H."/>
            <person name="Chun B.H."/>
            <person name="Kim D.W."/>
            <person name="Jeon C.O."/>
        </authorList>
    </citation>
    <scope>NUCLEOTIDE SEQUENCE [LARGE SCALE GENOMIC DNA]</scope>
    <source>
        <strain evidence="8 9">JCM 31718</strain>
    </source>
</reference>
<dbReference type="SUPFAM" id="SSF46626">
    <property type="entry name" value="Cytochrome c"/>
    <property type="match status" value="1"/>
</dbReference>
<protein>
    <submittedName>
        <fullName evidence="8">Cytochrome c family protein</fullName>
    </submittedName>
</protein>
<proteinExistence type="predicted"/>
<sequence length="132" mass="14621">MSEEAQTILADFGEPYVSANLENGARVFRRCAACHTLEQGARHLVGPNLYGVFGREAGTAEGFRYSGAVENADFRWTPQRLDEWLANPREFLPGNRMAFPGLRDPQDRTDVIAHVAVETHAEPGPEAPEEPQ</sequence>
<dbReference type="PRINTS" id="PR00604">
    <property type="entry name" value="CYTCHRMECIAB"/>
</dbReference>
<dbReference type="PROSITE" id="PS51007">
    <property type="entry name" value="CYTC"/>
    <property type="match status" value="1"/>
</dbReference>
<evidence type="ECO:0000256" key="4">
    <source>
        <dbReference type="ARBA" id="ARBA00022982"/>
    </source>
</evidence>
<name>A0A4S2H5W1_9PROT</name>
<keyword evidence="1" id="KW-0813">Transport</keyword>
<dbReference type="OrthoDB" id="9805828at2"/>
<keyword evidence="2 6" id="KW-0349">Heme</keyword>
<dbReference type="Gene3D" id="1.10.760.10">
    <property type="entry name" value="Cytochrome c-like domain"/>
    <property type="match status" value="1"/>
</dbReference>
<evidence type="ECO:0000313" key="8">
    <source>
        <dbReference type="EMBL" id="TGY90741.1"/>
    </source>
</evidence>
<evidence type="ECO:0000256" key="3">
    <source>
        <dbReference type="ARBA" id="ARBA00022723"/>
    </source>
</evidence>
<dbReference type="EMBL" id="SRXW01000001">
    <property type="protein sequence ID" value="TGY90741.1"/>
    <property type="molecule type" value="Genomic_DNA"/>
</dbReference>
<evidence type="ECO:0000256" key="5">
    <source>
        <dbReference type="ARBA" id="ARBA00023004"/>
    </source>
</evidence>
<dbReference type="AlphaFoldDB" id="A0A4S2H5W1"/>
<evidence type="ECO:0000313" key="9">
    <source>
        <dbReference type="Proteomes" id="UP000308054"/>
    </source>
</evidence>
<accession>A0A4S2H5W1</accession>
<organism evidence="8 9">
    <name type="scientific">Marinicauda algicola</name>
    <dbReference type="NCBI Taxonomy" id="2029849"/>
    <lineage>
        <taxon>Bacteria</taxon>
        <taxon>Pseudomonadati</taxon>
        <taxon>Pseudomonadota</taxon>
        <taxon>Alphaproteobacteria</taxon>
        <taxon>Maricaulales</taxon>
        <taxon>Maricaulaceae</taxon>
        <taxon>Marinicauda</taxon>
    </lineage>
</organism>
<feature type="domain" description="Cytochrome c" evidence="7">
    <location>
        <begin position="19"/>
        <end position="119"/>
    </location>
</feature>
<dbReference type="GO" id="GO:0020037">
    <property type="term" value="F:heme binding"/>
    <property type="evidence" value="ECO:0007669"/>
    <property type="project" value="InterPro"/>
</dbReference>